<dbReference type="Proteomes" id="UP001529272">
    <property type="component" value="Unassembled WGS sequence"/>
</dbReference>
<dbReference type="EMBL" id="JASZZX010000042">
    <property type="protein sequence ID" value="MDM3929636.1"/>
    <property type="molecule type" value="Genomic_DNA"/>
</dbReference>
<evidence type="ECO:0008006" key="5">
    <source>
        <dbReference type="Google" id="ProtNLM"/>
    </source>
</evidence>
<reference evidence="1 3" key="1">
    <citation type="journal article" date="2017" name="Lancet Infect. Dis.">
        <title>Global outbreak of severe Mycobacterium chimaera disease after cardiac surgery: a molecular epidemiological study.</title>
        <authorList>
            <person name="van Ingen J."/>
            <person name="Kohl T."/>
            <person name="Kranzer K."/>
            <person name="Hasse B."/>
            <person name="Keller P."/>
            <person name="Szafranska A."/>
            <person name="Hillemann D."/>
            <person name="Chand M."/>
            <person name="Schreiber P."/>
            <person name="Sommerstein R."/>
            <person name="Berger C."/>
            <person name="Genoni M."/>
            <person name="Ruegg C."/>
            <person name="Troillet N."/>
            <person name="Widmer A.F."/>
            <person name="Becker S.L."/>
            <person name="Herrmann M."/>
            <person name="Eckmanns T."/>
            <person name="Haller S."/>
            <person name="Hoeller C."/>
            <person name="Debast S.B."/>
            <person name="Wolfhagen M.J."/>
            <person name="Hopman J."/>
            <person name="Kluytmans J."/>
            <person name="Langelaar M."/>
            <person name="Notermans D.W."/>
            <person name="ten Oever J."/>
            <person name="van den Barselaar P."/>
            <person name="Vonk A.B.A."/>
            <person name="Vos M.C."/>
            <person name="Ahmed N."/>
            <person name="Brown T."/>
            <person name="Crook D."/>
            <person name="Lamagni T."/>
            <person name="Phin N."/>
            <person name="Smith E.G."/>
            <person name="Zambon M."/>
            <person name="Serr A."/>
            <person name="Goetting T."/>
            <person name="Ebner W."/>
            <person name="Thuermer A."/>
            <person name="Utpatel C."/>
            <person name="Sproer C."/>
            <person name="Bunk B."/>
            <person name="Nubel U."/>
            <person name="Bloemberg G."/>
            <person name="Bottger E."/>
            <person name="Niemann S."/>
            <person name="Wagner D."/>
            <person name="Sax H."/>
        </authorList>
    </citation>
    <scope>NUCLEOTIDE SEQUENCE [LARGE SCALE GENOMIC DNA]</scope>
    <source>
        <strain evidence="1 3">ZUERICH-2</strain>
    </source>
</reference>
<gene>
    <name evidence="1" type="ORF">MYCOZU2_02280</name>
    <name evidence="2" type="ORF">QRB35_27030</name>
</gene>
<evidence type="ECO:0000313" key="4">
    <source>
        <dbReference type="Proteomes" id="UP001529272"/>
    </source>
</evidence>
<evidence type="ECO:0000313" key="1">
    <source>
        <dbReference type="EMBL" id="ASL14694.1"/>
    </source>
</evidence>
<protein>
    <recommendedName>
        <fullName evidence="5">AttH domain-containing protein</fullName>
    </recommendedName>
</protein>
<reference evidence="4" key="2">
    <citation type="submission" date="2023-06" db="EMBL/GenBank/DDBJ databases">
        <title>Itaconate inhibition of nontuberculous mycobacteria.</title>
        <authorList>
            <person name="Spilker T."/>
        </authorList>
    </citation>
    <scope>NUCLEOTIDE SEQUENCE [LARGE SCALE GENOMIC DNA]</scope>
    <source>
        <strain evidence="4">FLAC1071</strain>
    </source>
</reference>
<reference evidence="2 4" key="3">
    <citation type="submission" date="2023-06" db="EMBL/GenBank/DDBJ databases">
        <title>Itaconate inhibition of nontuberculous mycobacteria.</title>
        <authorList>
            <person name="Breen P."/>
            <person name="Zimbric M."/>
            <person name="Caverly L."/>
        </authorList>
    </citation>
    <scope>NUCLEOTIDE SEQUENCE [LARGE SCALE GENOMIC DNA]</scope>
    <source>
        <strain evidence="2 4">FLAC1071</strain>
    </source>
</reference>
<dbReference type="Proteomes" id="UP000198286">
    <property type="component" value="Chromosome"/>
</dbReference>
<dbReference type="AlphaFoldDB" id="A0A220XTB6"/>
<sequence length="390" mass="43141">MTALLSTNYGGLVPEDELLTHQIVDTFATVSQSDPSWTEKIWTIAHARDNSLQVVLGIGKYTNRGVFDGAAGVCRGTEQWTVRAGRRLSSDPAGTHVGPIHYRVEEPLRSVRVSLDSTEHAPIAFDVVMRGSFDAALEDPWPDRSPDGYRVTHNVLRYHQIGVASGWVEVEGVRTEIDANKWVSIRDHSWGLRPGVGKPIPGLPRGGRKIKQMFMTWLPMTLTRSDGSAYSLFVFYQEERGDGFTEIRCQAEQQNEDGTCQRFASVEQDLHFQDDNRRFTHGTITLIDTDGTKRPLTITAAGPTGFHLGTAGYYGWNDWVLGQWVGDLKVEGSHVTDCDHPKNARELHQLRDLLVRVEDSVGGGIGLGNAETFALGAVPERGLSAENSFL</sequence>
<organism evidence="1 3">
    <name type="scientific">Mycobacterium intracellulare subsp. chimaera</name>
    <dbReference type="NCBI Taxonomy" id="222805"/>
    <lineage>
        <taxon>Bacteria</taxon>
        <taxon>Bacillati</taxon>
        <taxon>Actinomycetota</taxon>
        <taxon>Actinomycetes</taxon>
        <taxon>Mycobacteriales</taxon>
        <taxon>Mycobacteriaceae</taxon>
        <taxon>Mycobacterium</taxon>
        <taxon>Mycobacterium avium complex (MAC)</taxon>
    </lineage>
</organism>
<keyword evidence="4" id="KW-1185">Reference proteome</keyword>
<evidence type="ECO:0000313" key="3">
    <source>
        <dbReference type="Proteomes" id="UP000198286"/>
    </source>
</evidence>
<accession>A0A220XTB6</accession>
<name>A0A220XTB6_MYCIT</name>
<dbReference type="EMBL" id="CP015267">
    <property type="protein sequence ID" value="ASL14694.1"/>
    <property type="molecule type" value="Genomic_DNA"/>
</dbReference>
<dbReference type="RefSeq" id="WP_226057895.1">
    <property type="nucleotide sequence ID" value="NZ_CP015267.1"/>
</dbReference>
<proteinExistence type="predicted"/>
<evidence type="ECO:0000313" key="2">
    <source>
        <dbReference type="EMBL" id="MDM3929636.1"/>
    </source>
</evidence>
<reference evidence="2" key="4">
    <citation type="submission" date="2023-06" db="EMBL/GenBank/DDBJ databases">
        <authorList>
            <person name="Spilker T."/>
        </authorList>
    </citation>
    <scope>NUCLEOTIDE SEQUENCE</scope>
    <source>
        <strain evidence="2">FLAC1071</strain>
    </source>
</reference>